<evidence type="ECO:0000313" key="1">
    <source>
        <dbReference type="EMBL" id="QFQ11980.1"/>
    </source>
</evidence>
<evidence type="ECO:0000313" key="2">
    <source>
        <dbReference type="Proteomes" id="UP000249375"/>
    </source>
</evidence>
<sequence>MNGSEPQYLKFVGTNSENNYRFTLDTYQDDGLKFRLTLDRINEKSPAYFTLDDLNDENYWEPMFRQYTKQLAGEEMLAQNNIKQIYVNGVALLDNQFAGYCDALKYVEINASGNYEIPDGCFAKGTAKNYSIKQIICNVEGTLTLGNNVVDANAGGLTVSTSKAAVAQVWYDYKTSNNAAFALLLNNEAYEGGYDANAPAITGVNATYTINETASNISIPNMGISVSTTQYGTASSFVLNSFTATTTGNVTEVFMDYAVYPEGHGGEQHSWTQIHATANGDGTWTANSNVNLMAGLASNTTYVFECAFNTNPSDKGDRAHYPTDGSHIRITFTTGEMPSNFVMDEPVIEMNGSDPSYIKFVGTNAANNYRYTLDTYQDDGIKFRLTLDRIDPTKPAAVTLADIVDENYWEPLFSRYTLALAGFEMLARNNIKKLIVNDVALLPNQFVDYCDAMKEVSINAEGDYNIPNGLFAQIDAENYGIKKLVCFVGGDLTLGDGVVEPTAGGLTVYTYLEDIARTWYDYKKNNSAAFVIYLNDEPYVPSDPAIVSVSTVYTVNGTTKTQAIPNAGEEVNDDAFNGITSFVLNSFTAATTGDVTEVFMDYDIFEDGLDGRQNQWKQMYATANGDGTWTASTPINVLAGLDSNTTYSLVISFNTNPGDYGRAHFPTNGSHIRIHFTTGDLTTGIDAMQTGFVTDKSEIYDLQGRRVNTNYKGIVIQGGKKFLK</sequence>
<proteinExistence type="predicted"/>
<organism evidence="1 2">
    <name type="scientific">Pseudoprevotella muciniphila</name>
    <dbReference type="NCBI Taxonomy" id="2133944"/>
    <lineage>
        <taxon>Bacteria</taxon>
        <taxon>Pseudomonadati</taxon>
        <taxon>Bacteroidota</taxon>
        <taxon>Bacteroidia</taxon>
        <taxon>Bacteroidales</taxon>
        <taxon>Prevotellaceae</taxon>
        <taxon>Pseudoprevotella</taxon>
    </lineage>
</organism>
<gene>
    <name evidence="1" type="ORF">C7Y71_002465</name>
</gene>
<protein>
    <submittedName>
        <fullName evidence="1">Uncharacterized protein</fullName>
    </submittedName>
</protein>
<reference evidence="1 2" key="1">
    <citation type="submission" date="2018-11" db="EMBL/GenBank/DDBJ databases">
        <authorList>
            <person name="Na S.W."/>
            <person name="Baik M."/>
        </authorList>
    </citation>
    <scope>NUCLEOTIDE SEQUENCE [LARGE SCALE GENOMIC DNA]</scope>
    <source>
        <strain evidence="1 2">E39</strain>
    </source>
</reference>
<keyword evidence="2" id="KW-1185">Reference proteome</keyword>
<dbReference type="AlphaFoldDB" id="A0A5P8E504"/>
<dbReference type="EMBL" id="CP033459">
    <property type="protein sequence ID" value="QFQ11980.1"/>
    <property type="molecule type" value="Genomic_DNA"/>
</dbReference>
<dbReference type="KEGG" id="alq:C7Y71_002465"/>
<dbReference type="Proteomes" id="UP000249375">
    <property type="component" value="Chromosome"/>
</dbReference>
<name>A0A5P8E504_9BACT</name>
<accession>A0A5P8E504</accession>